<evidence type="ECO:0000313" key="1">
    <source>
        <dbReference type="EMBL" id="NGO70244.1"/>
    </source>
</evidence>
<sequence length="66" mass="7404">MSEPTQKQPPERLVTARDGMVWTLRATRRDGEGLYAPEDVKDCPRWVMARGSELVAEHGARPVEVA</sequence>
<reference evidence="1 2" key="1">
    <citation type="submission" date="2020-02" db="EMBL/GenBank/DDBJ databases">
        <title>Whole-genome analyses of novel actinobacteria.</title>
        <authorList>
            <person name="Sahin N."/>
            <person name="Tatar D."/>
        </authorList>
    </citation>
    <scope>NUCLEOTIDE SEQUENCE [LARGE SCALE GENOMIC DNA]</scope>
    <source>
        <strain evidence="1 2">SB3404</strain>
    </source>
</reference>
<name>A0A6G4X0H3_9ACTN</name>
<keyword evidence="2" id="KW-1185">Reference proteome</keyword>
<dbReference type="Proteomes" id="UP000477722">
    <property type="component" value="Unassembled WGS sequence"/>
</dbReference>
<protein>
    <submittedName>
        <fullName evidence="1">Uncharacterized protein</fullName>
    </submittedName>
</protein>
<proteinExistence type="predicted"/>
<organism evidence="1 2">
    <name type="scientific">Streptomyces boncukensis</name>
    <dbReference type="NCBI Taxonomy" id="2711219"/>
    <lineage>
        <taxon>Bacteria</taxon>
        <taxon>Bacillati</taxon>
        <taxon>Actinomycetota</taxon>
        <taxon>Actinomycetes</taxon>
        <taxon>Kitasatosporales</taxon>
        <taxon>Streptomycetaceae</taxon>
        <taxon>Streptomyces</taxon>
    </lineage>
</organism>
<dbReference type="AlphaFoldDB" id="A0A6G4X0H3"/>
<comment type="caution">
    <text evidence="1">The sequence shown here is derived from an EMBL/GenBank/DDBJ whole genome shotgun (WGS) entry which is preliminary data.</text>
</comment>
<accession>A0A6G4X0H3</accession>
<dbReference type="EMBL" id="JAAKZZ010000179">
    <property type="protein sequence ID" value="NGO70244.1"/>
    <property type="molecule type" value="Genomic_DNA"/>
</dbReference>
<gene>
    <name evidence="1" type="ORF">G5C65_18190</name>
</gene>
<dbReference type="RefSeq" id="WP_165299913.1">
    <property type="nucleotide sequence ID" value="NZ_JAAKZZ010000179.1"/>
</dbReference>
<evidence type="ECO:0000313" key="2">
    <source>
        <dbReference type="Proteomes" id="UP000477722"/>
    </source>
</evidence>